<proteinExistence type="predicted"/>
<sequence>MHVCTWDTCTWPPPRRTPHTAVRHSSHTEIPVCVLSSNLRLLLTELESVVSCLAFCGTTRSSHLLAPPQTSAVLTPRDFPAVSPLSPAPFKIMDIQISPSAMWMWIGVVAFPKSSSS</sequence>
<keyword evidence="2" id="KW-1185">Reference proteome</keyword>
<comment type="caution">
    <text evidence="1">The sequence shown here is derived from an EMBL/GenBank/DDBJ whole genome shotgun (WGS) entry which is preliminary data.</text>
</comment>
<organism evidence="1 2">
    <name type="scientific">Portunus trituberculatus</name>
    <name type="common">Swimming crab</name>
    <name type="synonym">Neptunus trituberculatus</name>
    <dbReference type="NCBI Taxonomy" id="210409"/>
    <lineage>
        <taxon>Eukaryota</taxon>
        <taxon>Metazoa</taxon>
        <taxon>Ecdysozoa</taxon>
        <taxon>Arthropoda</taxon>
        <taxon>Crustacea</taxon>
        <taxon>Multicrustacea</taxon>
        <taxon>Malacostraca</taxon>
        <taxon>Eumalacostraca</taxon>
        <taxon>Eucarida</taxon>
        <taxon>Decapoda</taxon>
        <taxon>Pleocyemata</taxon>
        <taxon>Brachyura</taxon>
        <taxon>Eubrachyura</taxon>
        <taxon>Portunoidea</taxon>
        <taxon>Portunidae</taxon>
        <taxon>Portuninae</taxon>
        <taxon>Portunus</taxon>
    </lineage>
</organism>
<name>A0A5B7DIR6_PORTR</name>
<dbReference type="Proteomes" id="UP000324222">
    <property type="component" value="Unassembled WGS sequence"/>
</dbReference>
<protein>
    <submittedName>
        <fullName evidence="1">Uncharacterized protein</fullName>
    </submittedName>
</protein>
<gene>
    <name evidence="1" type="ORF">E2C01_013945</name>
</gene>
<evidence type="ECO:0000313" key="2">
    <source>
        <dbReference type="Proteomes" id="UP000324222"/>
    </source>
</evidence>
<evidence type="ECO:0000313" key="1">
    <source>
        <dbReference type="EMBL" id="MPC20976.1"/>
    </source>
</evidence>
<dbReference type="AlphaFoldDB" id="A0A5B7DIR6"/>
<accession>A0A5B7DIR6</accession>
<dbReference type="EMBL" id="VSRR010000931">
    <property type="protein sequence ID" value="MPC20976.1"/>
    <property type="molecule type" value="Genomic_DNA"/>
</dbReference>
<reference evidence="1 2" key="1">
    <citation type="submission" date="2019-05" db="EMBL/GenBank/DDBJ databases">
        <title>Another draft genome of Portunus trituberculatus and its Hox gene families provides insights of decapod evolution.</title>
        <authorList>
            <person name="Jeong J.-H."/>
            <person name="Song I."/>
            <person name="Kim S."/>
            <person name="Choi T."/>
            <person name="Kim D."/>
            <person name="Ryu S."/>
            <person name="Kim W."/>
        </authorList>
    </citation>
    <scope>NUCLEOTIDE SEQUENCE [LARGE SCALE GENOMIC DNA]</scope>
    <source>
        <tissue evidence="1">Muscle</tissue>
    </source>
</reference>